<feature type="domain" description="Major facilitator superfamily (MFS) profile" evidence="8">
    <location>
        <begin position="15"/>
        <end position="490"/>
    </location>
</feature>
<evidence type="ECO:0000313" key="9">
    <source>
        <dbReference type="EMBL" id="OIQ77561.1"/>
    </source>
</evidence>
<dbReference type="Gene3D" id="1.20.1250.20">
    <property type="entry name" value="MFS general substrate transporter like domains"/>
    <property type="match status" value="1"/>
</dbReference>
<evidence type="ECO:0000256" key="2">
    <source>
        <dbReference type="ARBA" id="ARBA00022448"/>
    </source>
</evidence>
<dbReference type="Pfam" id="PF07690">
    <property type="entry name" value="MFS_1"/>
    <property type="match status" value="1"/>
</dbReference>
<feature type="transmembrane region" description="Helical" evidence="7">
    <location>
        <begin position="360"/>
        <end position="381"/>
    </location>
</feature>
<keyword evidence="2" id="KW-0813">Transport</keyword>
<dbReference type="AlphaFoldDB" id="A0A1J5Q1F9"/>
<dbReference type="InterPro" id="IPR004638">
    <property type="entry name" value="EmrB-like"/>
</dbReference>
<protein>
    <submittedName>
        <fullName evidence="9">Multidrug resistance protein 3</fullName>
    </submittedName>
</protein>
<accession>A0A1J5Q1F9</accession>
<feature type="transmembrane region" description="Helical" evidence="7">
    <location>
        <begin position="50"/>
        <end position="71"/>
    </location>
</feature>
<reference evidence="9" key="1">
    <citation type="submission" date="2016-10" db="EMBL/GenBank/DDBJ databases">
        <title>Sequence of Gallionella enrichment culture.</title>
        <authorList>
            <person name="Poehlein A."/>
            <person name="Muehling M."/>
            <person name="Daniel R."/>
        </authorList>
    </citation>
    <scope>NUCLEOTIDE SEQUENCE</scope>
</reference>
<feature type="transmembrane region" description="Helical" evidence="7">
    <location>
        <begin position="268"/>
        <end position="293"/>
    </location>
</feature>
<dbReference type="InterPro" id="IPR036259">
    <property type="entry name" value="MFS_trans_sf"/>
</dbReference>
<evidence type="ECO:0000256" key="6">
    <source>
        <dbReference type="ARBA" id="ARBA00023136"/>
    </source>
</evidence>
<comment type="subcellular location">
    <subcellularLocation>
        <location evidence="1">Cell membrane</location>
        <topology evidence="1">Multi-pass membrane protein</topology>
    </subcellularLocation>
</comment>
<organism evidence="9">
    <name type="scientific">mine drainage metagenome</name>
    <dbReference type="NCBI Taxonomy" id="410659"/>
    <lineage>
        <taxon>unclassified sequences</taxon>
        <taxon>metagenomes</taxon>
        <taxon>ecological metagenomes</taxon>
    </lineage>
</organism>
<dbReference type="InterPro" id="IPR011701">
    <property type="entry name" value="MFS"/>
</dbReference>
<feature type="transmembrane region" description="Helical" evidence="7">
    <location>
        <begin position="226"/>
        <end position="248"/>
    </location>
</feature>
<feature type="transmembrane region" description="Helical" evidence="7">
    <location>
        <begin position="335"/>
        <end position="354"/>
    </location>
</feature>
<evidence type="ECO:0000256" key="3">
    <source>
        <dbReference type="ARBA" id="ARBA00022475"/>
    </source>
</evidence>
<keyword evidence="5 7" id="KW-1133">Transmembrane helix</keyword>
<dbReference type="PROSITE" id="PS50850">
    <property type="entry name" value="MFS"/>
    <property type="match status" value="1"/>
</dbReference>
<feature type="transmembrane region" description="Helical" evidence="7">
    <location>
        <begin position="168"/>
        <end position="188"/>
    </location>
</feature>
<dbReference type="GO" id="GO:0005886">
    <property type="term" value="C:plasma membrane"/>
    <property type="evidence" value="ECO:0007669"/>
    <property type="project" value="UniProtKB-SubCell"/>
</dbReference>
<dbReference type="Gene3D" id="1.20.1720.10">
    <property type="entry name" value="Multidrug resistance protein D"/>
    <property type="match status" value="1"/>
</dbReference>
<evidence type="ECO:0000256" key="7">
    <source>
        <dbReference type="SAM" id="Phobius"/>
    </source>
</evidence>
<keyword evidence="6 7" id="KW-0472">Membrane</keyword>
<name>A0A1J5Q1F9_9ZZZZ</name>
<dbReference type="CDD" id="cd17502">
    <property type="entry name" value="MFS_Azr1_MDR_like"/>
    <property type="match status" value="1"/>
</dbReference>
<feature type="transmembrane region" description="Helical" evidence="7">
    <location>
        <begin position="463"/>
        <end position="485"/>
    </location>
</feature>
<dbReference type="GO" id="GO:0022857">
    <property type="term" value="F:transmembrane transporter activity"/>
    <property type="evidence" value="ECO:0007669"/>
    <property type="project" value="InterPro"/>
</dbReference>
<dbReference type="EMBL" id="MLJW01001585">
    <property type="protein sequence ID" value="OIQ77561.1"/>
    <property type="molecule type" value="Genomic_DNA"/>
</dbReference>
<comment type="caution">
    <text evidence="9">The sequence shown here is derived from an EMBL/GenBank/DDBJ whole genome shotgun (WGS) entry which is preliminary data.</text>
</comment>
<dbReference type="PANTHER" id="PTHR23501">
    <property type="entry name" value="MAJOR FACILITATOR SUPERFAMILY"/>
    <property type="match status" value="1"/>
</dbReference>
<proteinExistence type="predicted"/>
<dbReference type="InterPro" id="IPR020846">
    <property type="entry name" value="MFS_dom"/>
</dbReference>
<keyword evidence="3" id="KW-1003">Cell membrane</keyword>
<sequence>MNTPQTEPPQSRRLIIAAITVMLLLSSLDQTIVSTALPTIVADLGGLDHLSWVVTAYLLASTVVAPLYGKLGDLYGRKVMMQISVSLFLLGSMLCGQATSMTFLILARGLQGVGGGGLMVLAQTVIGDVVAPRERGKIQGIFAAVFSLSSVAGPLAGGYIVDHFSWRWIFYINLPLGIAALAAFAIAFKPRGIRTSHKIDYPGAVFLTAALAATVLFTSLGGRTFAWSSPFILTMIGISVAATIALIVTERRAAEPILPPALFRHNTFVVFSAIGFIVFATMFGAITFLPLYLQVAKGVSPTASGLELLPLMLGIVTSSVLSGRIMSKTGKYRRLPMFGTFLLTVGLTFLWQLTPETPTWMLMVMIAMVGLGMGPTMSVGTTAIQNAVPRAMLGVGTAGFQLFRQVGGAIGIALFGALFSARLTTLLGAELPPGINPASLNAAAIAALPEATRVQVIASFTAALHPIFLTSACLSALAFVLTFFLEAKPLMARIEPHNADPGH</sequence>
<feature type="transmembrane region" description="Helical" evidence="7">
    <location>
        <begin position="113"/>
        <end position="131"/>
    </location>
</feature>
<gene>
    <name evidence="9" type="primary">bmr3_8</name>
    <name evidence="9" type="ORF">GALL_407430</name>
</gene>
<dbReference type="FunFam" id="1.20.1720.10:FF:000004">
    <property type="entry name" value="EmrB/QacA family drug resistance transporter"/>
    <property type="match status" value="1"/>
</dbReference>
<feature type="transmembrane region" description="Helical" evidence="7">
    <location>
        <begin position="402"/>
        <end position="421"/>
    </location>
</feature>
<feature type="transmembrane region" description="Helical" evidence="7">
    <location>
        <begin position="305"/>
        <end position="323"/>
    </location>
</feature>
<dbReference type="PANTHER" id="PTHR23501:SF197">
    <property type="entry name" value="COMD"/>
    <property type="match status" value="1"/>
</dbReference>
<feature type="transmembrane region" description="Helical" evidence="7">
    <location>
        <begin position="83"/>
        <end position="107"/>
    </location>
</feature>
<evidence type="ECO:0000256" key="4">
    <source>
        <dbReference type="ARBA" id="ARBA00022692"/>
    </source>
</evidence>
<feature type="transmembrane region" description="Helical" evidence="7">
    <location>
        <begin position="200"/>
        <end position="220"/>
    </location>
</feature>
<evidence type="ECO:0000256" key="5">
    <source>
        <dbReference type="ARBA" id="ARBA00022989"/>
    </source>
</evidence>
<feature type="transmembrane region" description="Helical" evidence="7">
    <location>
        <begin position="138"/>
        <end position="156"/>
    </location>
</feature>
<dbReference type="SUPFAM" id="SSF103473">
    <property type="entry name" value="MFS general substrate transporter"/>
    <property type="match status" value="1"/>
</dbReference>
<dbReference type="NCBIfam" id="TIGR00711">
    <property type="entry name" value="efflux_EmrB"/>
    <property type="match status" value="1"/>
</dbReference>
<evidence type="ECO:0000259" key="8">
    <source>
        <dbReference type="PROSITE" id="PS50850"/>
    </source>
</evidence>
<evidence type="ECO:0000256" key="1">
    <source>
        <dbReference type="ARBA" id="ARBA00004651"/>
    </source>
</evidence>
<keyword evidence="4 7" id="KW-0812">Transmembrane</keyword>
<dbReference type="PRINTS" id="PR01036">
    <property type="entry name" value="TCRTETB"/>
</dbReference>